<feature type="compositionally biased region" description="Acidic residues" evidence="1">
    <location>
        <begin position="359"/>
        <end position="376"/>
    </location>
</feature>
<gene>
    <name evidence="2" type="ORF">EVOR1521_LOCUS3941</name>
</gene>
<dbReference type="Proteomes" id="UP001178507">
    <property type="component" value="Unassembled WGS sequence"/>
</dbReference>
<feature type="region of interest" description="Disordered" evidence="1">
    <location>
        <begin position="812"/>
        <end position="831"/>
    </location>
</feature>
<sequence>MTVQRWQFEFPEALQAVLKASDLELDVPDVKVDICGALRNAALEGEASRMPAAVCLFGARLAGLCDRHGLDPEVRKQLVATLSYAEEAEKEEVEEEQEELHSPKRLRAGSEGAERDEEELCRIKFPEELDAQLADILSSMGGVESIKLHLEKMDQRKYEILSMPWCLEMSGNEWPEPSSAAWDFLESLCLLAEDARLISRLELQHKEKLKRRILFPEVDTERVVSEMGLEQILQHFQKKFPGLCFSVEREPWHLSVSGSVKEDWGAMHEEAEDFFCYMLQMDKVMAQEPEEPAPAAEGEAPEEEDAVEVEAAVEEEAAAAEQAAAQGEASAEEEEELEADAEQEDEAAAEAAAAADGEAPAEEEEELPVEAEEVDEAAAAAAEEQAAPDSPAEEEEELPVEAEQEDEAASPEEEEELEVEAEDEEEAAAASEGQASAQGEASAEEEKELEMEAEEEEEAAPAEKQAPEEGEAPVEEEEEVEQETETEEEAVAVAKEQAEAAETKAAGEEEQEKEADEAAAAEEQAAAEGEAPAEEGEELNVETEQEEEAAEASAEEQAAADGVAAAEEEEPEVEAGEEKEETLPAAEEQATTSLGEAPAEEEEEPEVEAEEQKAEEEEAAAEEEQAPAAEGEAPAEQEDEPEVEAKEELEAAATLMEAAAEKTSTDAFHEVRPSPKDSKTEPESQKLEEKFTKKSNTLLSDYASSDEDNTEELDPKVMQLVSMETAHPSQEEATAEEREPEKEPEVISSPGAGDPKAESFSMDQNVMKAPPSIPQQAKSKAMPAAIARTTSAPPSIPKQAKSKAMPAAITRTTSAVLPKKPPIQQLPQHDYSRMTDVPQWVQDAENASYAAYARNPPLGHRPREEGWRWRARRTHVLQKAVPPAGLPSEFPEDRALSAPVRKVLLAIRGRAEEEQKTWRKSGPKRDGLPPEVPAHIYVLLQQVREIYRRQHLRS</sequence>
<organism evidence="2 3">
    <name type="scientific">Effrenium voratum</name>
    <dbReference type="NCBI Taxonomy" id="2562239"/>
    <lineage>
        <taxon>Eukaryota</taxon>
        <taxon>Sar</taxon>
        <taxon>Alveolata</taxon>
        <taxon>Dinophyceae</taxon>
        <taxon>Suessiales</taxon>
        <taxon>Symbiodiniaceae</taxon>
        <taxon>Effrenium</taxon>
    </lineage>
</organism>
<feature type="region of interest" description="Disordered" evidence="1">
    <location>
        <begin position="88"/>
        <end position="113"/>
    </location>
</feature>
<feature type="compositionally biased region" description="Low complexity" evidence="1">
    <location>
        <begin position="428"/>
        <end position="441"/>
    </location>
</feature>
<accession>A0AA36MJR3</accession>
<feature type="compositionally biased region" description="Basic and acidic residues" evidence="1">
    <location>
        <begin position="735"/>
        <end position="745"/>
    </location>
</feature>
<feature type="compositionally biased region" description="Polar residues" evidence="1">
    <location>
        <begin position="694"/>
        <end position="703"/>
    </location>
</feature>
<feature type="compositionally biased region" description="Acidic residues" evidence="1">
    <location>
        <begin position="442"/>
        <end position="460"/>
    </location>
</feature>
<feature type="compositionally biased region" description="Acidic residues" evidence="1">
    <location>
        <begin position="468"/>
        <end position="490"/>
    </location>
</feature>
<feature type="compositionally biased region" description="Acidic residues" evidence="1">
    <location>
        <begin position="508"/>
        <end position="520"/>
    </location>
</feature>
<feature type="compositionally biased region" description="Acidic residues" evidence="1">
    <location>
        <begin position="566"/>
        <end position="580"/>
    </location>
</feature>
<feature type="compositionally biased region" description="Low complexity" evidence="1">
    <location>
        <begin position="521"/>
        <end position="530"/>
    </location>
</feature>
<feature type="compositionally biased region" description="Low complexity" evidence="1">
    <location>
        <begin position="349"/>
        <end position="358"/>
    </location>
</feature>
<feature type="compositionally biased region" description="Low complexity" evidence="1">
    <location>
        <begin position="377"/>
        <end position="390"/>
    </location>
</feature>
<feature type="region of interest" description="Disordered" evidence="1">
    <location>
        <begin position="912"/>
        <end position="931"/>
    </location>
</feature>
<feature type="compositionally biased region" description="Basic and acidic residues" evidence="1">
    <location>
        <begin position="496"/>
        <end position="507"/>
    </location>
</feature>
<feature type="compositionally biased region" description="Low complexity" evidence="1">
    <location>
        <begin position="555"/>
        <end position="565"/>
    </location>
</feature>
<reference evidence="2" key="1">
    <citation type="submission" date="2023-08" db="EMBL/GenBank/DDBJ databases">
        <authorList>
            <person name="Chen Y."/>
            <person name="Shah S."/>
            <person name="Dougan E. K."/>
            <person name="Thang M."/>
            <person name="Chan C."/>
        </authorList>
    </citation>
    <scope>NUCLEOTIDE SEQUENCE</scope>
</reference>
<feature type="compositionally biased region" description="Acidic residues" evidence="1">
    <location>
        <begin position="88"/>
        <end position="98"/>
    </location>
</feature>
<feature type="compositionally biased region" description="Basic and acidic residues" evidence="1">
    <location>
        <begin position="912"/>
        <end position="928"/>
    </location>
</feature>
<dbReference type="AlphaFoldDB" id="A0AA36MJR3"/>
<evidence type="ECO:0000313" key="2">
    <source>
        <dbReference type="EMBL" id="CAJ1374371.1"/>
    </source>
</evidence>
<feature type="region of interest" description="Disordered" evidence="1">
    <location>
        <begin position="288"/>
        <end position="807"/>
    </location>
</feature>
<comment type="caution">
    <text evidence="2">The sequence shown here is derived from an EMBL/GenBank/DDBJ whole genome shotgun (WGS) entry which is preliminary data.</text>
</comment>
<feature type="compositionally biased region" description="Acidic residues" evidence="1">
    <location>
        <begin position="633"/>
        <end position="642"/>
    </location>
</feature>
<dbReference type="EMBL" id="CAUJNA010000247">
    <property type="protein sequence ID" value="CAJ1374371.1"/>
    <property type="molecule type" value="Genomic_DNA"/>
</dbReference>
<feature type="compositionally biased region" description="Acidic residues" evidence="1">
    <location>
        <begin position="299"/>
        <end position="318"/>
    </location>
</feature>
<protein>
    <submittedName>
        <fullName evidence="2">Uncharacterized protein</fullName>
    </submittedName>
</protein>
<evidence type="ECO:0000256" key="1">
    <source>
        <dbReference type="SAM" id="MobiDB-lite"/>
    </source>
</evidence>
<proteinExistence type="predicted"/>
<feature type="compositionally biased region" description="Acidic residues" evidence="1">
    <location>
        <begin position="531"/>
        <end position="554"/>
    </location>
</feature>
<feature type="compositionally biased region" description="Low complexity" evidence="1">
    <location>
        <begin position="319"/>
        <end position="329"/>
    </location>
</feature>
<keyword evidence="3" id="KW-1185">Reference proteome</keyword>
<evidence type="ECO:0000313" key="3">
    <source>
        <dbReference type="Proteomes" id="UP001178507"/>
    </source>
</evidence>
<feature type="compositionally biased region" description="Acidic residues" evidence="1">
    <location>
        <begin position="330"/>
        <end position="348"/>
    </location>
</feature>
<feature type="compositionally biased region" description="Acidic residues" evidence="1">
    <location>
        <begin position="391"/>
        <end position="427"/>
    </location>
</feature>
<name>A0AA36MJR3_9DINO</name>
<feature type="compositionally biased region" description="Basic and acidic residues" evidence="1">
    <location>
        <begin position="659"/>
        <end position="692"/>
    </location>
</feature>
<feature type="compositionally biased region" description="Acidic residues" evidence="1">
    <location>
        <begin position="598"/>
        <end position="625"/>
    </location>
</feature>